<feature type="domain" description="AB hydrolase-1" evidence="1">
    <location>
        <begin position="43"/>
        <end position="277"/>
    </location>
</feature>
<gene>
    <name evidence="2" type="ORF">JEQ17_33390</name>
</gene>
<evidence type="ECO:0000259" key="1">
    <source>
        <dbReference type="Pfam" id="PF12697"/>
    </source>
</evidence>
<keyword evidence="3" id="KW-1185">Reference proteome</keyword>
<dbReference type="RefSeq" id="WP_200398725.1">
    <property type="nucleotide sequence ID" value="NZ_CP066831.1"/>
</dbReference>
<dbReference type="PANTHER" id="PTHR43798:SF33">
    <property type="entry name" value="HYDROLASE, PUTATIVE (AFU_ORTHOLOGUE AFUA_2G14860)-RELATED"/>
    <property type="match status" value="1"/>
</dbReference>
<evidence type="ECO:0000313" key="2">
    <source>
        <dbReference type="EMBL" id="QQM43801.1"/>
    </source>
</evidence>
<dbReference type="GO" id="GO:0016787">
    <property type="term" value="F:hydrolase activity"/>
    <property type="evidence" value="ECO:0007669"/>
    <property type="project" value="UniProtKB-KW"/>
</dbReference>
<keyword evidence="2" id="KW-0378">Hydrolase</keyword>
<dbReference type="AlphaFoldDB" id="A0A7T7REM1"/>
<evidence type="ECO:0000313" key="3">
    <source>
        <dbReference type="Proteomes" id="UP000595636"/>
    </source>
</evidence>
<dbReference type="Pfam" id="PF12697">
    <property type="entry name" value="Abhydrolase_6"/>
    <property type="match status" value="1"/>
</dbReference>
<dbReference type="Proteomes" id="UP000595636">
    <property type="component" value="Chromosome"/>
</dbReference>
<accession>A0A7T7REM1</accession>
<organism evidence="2 3">
    <name type="scientific">Streptomyces liliifuscus</name>
    <dbReference type="NCBI Taxonomy" id="2797636"/>
    <lineage>
        <taxon>Bacteria</taxon>
        <taxon>Bacillati</taxon>
        <taxon>Actinomycetota</taxon>
        <taxon>Actinomycetes</taxon>
        <taxon>Kitasatosporales</taxon>
        <taxon>Streptomycetaceae</taxon>
        <taxon>Streptomyces</taxon>
    </lineage>
</organism>
<dbReference type="PRINTS" id="PR00111">
    <property type="entry name" value="ABHYDROLASE"/>
</dbReference>
<name>A0A7T7REM1_9ACTN</name>
<reference evidence="2 3" key="1">
    <citation type="submission" date="2020-12" db="EMBL/GenBank/DDBJ databases">
        <title>A novel species.</title>
        <authorList>
            <person name="Li K."/>
        </authorList>
    </citation>
    <scope>NUCLEOTIDE SEQUENCE [LARGE SCALE GENOMIC DNA]</scope>
    <source>
        <strain evidence="2 3">ZYC-3</strain>
    </source>
</reference>
<proteinExistence type="predicted"/>
<dbReference type="InterPro" id="IPR000073">
    <property type="entry name" value="AB_hydrolase_1"/>
</dbReference>
<dbReference type="Gene3D" id="3.40.50.1820">
    <property type="entry name" value="alpha/beta hydrolase"/>
    <property type="match status" value="1"/>
</dbReference>
<dbReference type="PANTHER" id="PTHR43798">
    <property type="entry name" value="MONOACYLGLYCEROL LIPASE"/>
    <property type="match status" value="1"/>
</dbReference>
<dbReference type="SUPFAM" id="SSF53474">
    <property type="entry name" value="alpha/beta-Hydrolases"/>
    <property type="match status" value="1"/>
</dbReference>
<protein>
    <submittedName>
        <fullName evidence="2">Alpha/beta hydrolase</fullName>
    </submittedName>
</protein>
<dbReference type="InterPro" id="IPR050266">
    <property type="entry name" value="AB_hydrolase_sf"/>
</dbReference>
<dbReference type="EMBL" id="CP066831">
    <property type="protein sequence ID" value="QQM43801.1"/>
    <property type="molecule type" value="Genomic_DNA"/>
</dbReference>
<dbReference type="InterPro" id="IPR029058">
    <property type="entry name" value="AB_hydrolase_fold"/>
</dbReference>
<dbReference type="GO" id="GO:0016020">
    <property type="term" value="C:membrane"/>
    <property type="evidence" value="ECO:0007669"/>
    <property type="project" value="TreeGrafter"/>
</dbReference>
<dbReference type="KEGG" id="slf:JEQ17_33390"/>
<sequence>MNFSVAYDKVVAKWPADREEISVRTAFGETVVNVCGPRDGTPLLLLPGGGGATSASWFANAAELARTHRVHAVDLIGEPGRSVRDAESPLRTVEDITAWLDELVGALLHDMGASPAARIQLGGHSYGGWIALQYALHVPERVSRLFLLDPTNCFSGFKTAYLLRAGSMMLRRSPRRLRAFLEWETGGVPLDHDWLRLQEEAGTFPLVRPVTGPAPEPEALRALDLPVLVLLAERSRTHDARRVAARAATLLPHAEVTVLPDVSHHALPHTDPAELNRRLTGFLAA</sequence>